<dbReference type="OMA" id="AYICSYL"/>
<keyword evidence="6" id="KW-0539">Nucleus</keyword>
<dbReference type="InParanoid" id="G8JME7"/>
<dbReference type="GO" id="GO:0031261">
    <property type="term" value="C:DNA replication preinitiation complex"/>
    <property type="evidence" value="ECO:0007669"/>
    <property type="project" value="EnsemblFungi"/>
</dbReference>
<evidence type="ECO:0000259" key="10">
    <source>
        <dbReference type="Pfam" id="PF21639"/>
    </source>
</evidence>
<keyword evidence="12" id="KW-1185">Reference proteome</keyword>
<feature type="domain" description="Origin recognition complex subunit 5 C-terminal" evidence="9">
    <location>
        <begin position="360"/>
        <end position="509"/>
    </location>
</feature>
<dbReference type="AlphaFoldDB" id="G8JME7"/>
<proteinExistence type="inferred from homology"/>
<dbReference type="OrthoDB" id="365981at2759"/>
<dbReference type="Pfam" id="PF14630">
    <property type="entry name" value="ORC5_C"/>
    <property type="match status" value="1"/>
</dbReference>
<comment type="subcellular location">
    <subcellularLocation>
        <location evidence="1">Nucleus</location>
    </subcellularLocation>
</comment>
<name>G8JME7_ERECY</name>
<evidence type="ECO:0000256" key="1">
    <source>
        <dbReference type="ARBA" id="ARBA00004123"/>
    </source>
</evidence>
<feature type="compositionally biased region" description="Polar residues" evidence="7">
    <location>
        <begin position="333"/>
        <end position="352"/>
    </location>
</feature>
<dbReference type="KEGG" id="erc:Ecym_1100"/>
<dbReference type="STRING" id="931890.G8JME7"/>
<protein>
    <recommendedName>
        <fullName evidence="13">Orc1-like AAA ATPase domain-containing protein</fullName>
    </recommendedName>
</protein>
<dbReference type="SUPFAM" id="SSF52540">
    <property type="entry name" value="P-loop containing nucleoside triphosphate hydrolases"/>
    <property type="match status" value="1"/>
</dbReference>
<feature type="region of interest" description="Disordered" evidence="7">
    <location>
        <begin position="299"/>
        <end position="352"/>
    </location>
</feature>
<gene>
    <name evidence="11" type="ordered locus">Ecym_1100</name>
</gene>
<dbReference type="GeneID" id="11469570"/>
<evidence type="ECO:0000313" key="11">
    <source>
        <dbReference type="EMBL" id="AET37356.1"/>
    </source>
</evidence>
<feature type="domain" description="Orc1-like AAA ATPase" evidence="8">
    <location>
        <begin position="8"/>
        <end position="155"/>
    </location>
</feature>
<dbReference type="Gene3D" id="3.40.50.300">
    <property type="entry name" value="P-loop containing nucleotide triphosphate hydrolases"/>
    <property type="match status" value="1"/>
</dbReference>
<evidence type="ECO:0000256" key="5">
    <source>
        <dbReference type="ARBA" id="ARBA00022840"/>
    </source>
</evidence>
<dbReference type="Proteomes" id="UP000006790">
    <property type="component" value="Chromosome 1"/>
</dbReference>
<evidence type="ECO:0000259" key="8">
    <source>
        <dbReference type="Pfam" id="PF13191"/>
    </source>
</evidence>
<dbReference type="GO" id="GO:0003688">
    <property type="term" value="F:DNA replication origin binding"/>
    <property type="evidence" value="ECO:0007669"/>
    <property type="project" value="EnsemblFungi"/>
</dbReference>
<dbReference type="FunCoup" id="G8JME7">
    <property type="interactions" value="870"/>
</dbReference>
<evidence type="ECO:0000313" key="12">
    <source>
        <dbReference type="Proteomes" id="UP000006790"/>
    </source>
</evidence>
<dbReference type="InterPro" id="IPR041664">
    <property type="entry name" value="AAA_16"/>
</dbReference>
<reference evidence="12" key="1">
    <citation type="journal article" date="2012" name="G3 (Bethesda)">
        <title>Pichia sorbitophila, an interspecies yeast hybrid reveals early steps of genome resolution following polyploidization.</title>
        <authorList>
            <person name="Leh Louis V."/>
            <person name="Despons L."/>
            <person name="Friedrich A."/>
            <person name="Martin T."/>
            <person name="Durrens P."/>
            <person name="Casaregola S."/>
            <person name="Neuveglise C."/>
            <person name="Fairhead C."/>
            <person name="Marck C."/>
            <person name="Cruz J.A."/>
            <person name="Straub M.L."/>
            <person name="Kugler V."/>
            <person name="Sacerdot C."/>
            <person name="Uzunov Z."/>
            <person name="Thierry A."/>
            <person name="Weiss S."/>
            <person name="Bleykasten C."/>
            <person name="De Montigny J."/>
            <person name="Jacques N."/>
            <person name="Jung P."/>
            <person name="Lemaire M."/>
            <person name="Mallet S."/>
            <person name="Morel G."/>
            <person name="Richard G.F."/>
            <person name="Sarkar A."/>
            <person name="Savel G."/>
            <person name="Schacherer J."/>
            <person name="Seret M.L."/>
            <person name="Talla E."/>
            <person name="Samson G."/>
            <person name="Jubin C."/>
            <person name="Poulain J."/>
            <person name="Vacherie B."/>
            <person name="Barbe V."/>
            <person name="Pelletier E."/>
            <person name="Sherman D.J."/>
            <person name="Westhof E."/>
            <person name="Weissenbach J."/>
            <person name="Baret P.V."/>
            <person name="Wincker P."/>
            <person name="Gaillardin C."/>
            <person name="Dujon B."/>
            <person name="Souciet J.L."/>
        </authorList>
    </citation>
    <scope>NUCLEOTIDE SEQUENCE [LARGE SCALE GENOMIC DNA]</scope>
    <source>
        <strain evidence="12">CBS 270.75 / DBVPG 7215 / KCTC 17166 / NRRL Y-17582</strain>
    </source>
</reference>
<keyword evidence="4" id="KW-0547">Nucleotide-binding</keyword>
<dbReference type="Pfam" id="PF13191">
    <property type="entry name" value="AAA_16"/>
    <property type="match status" value="1"/>
</dbReference>
<keyword evidence="3" id="KW-0235">DNA replication</keyword>
<feature type="compositionally biased region" description="Acidic residues" evidence="7">
    <location>
        <begin position="301"/>
        <end position="324"/>
    </location>
</feature>
<evidence type="ECO:0000256" key="2">
    <source>
        <dbReference type="ARBA" id="ARBA00006269"/>
    </source>
</evidence>
<keyword evidence="5" id="KW-0067">ATP-binding</keyword>
<dbReference type="Gene3D" id="1.10.8.60">
    <property type="match status" value="1"/>
</dbReference>
<dbReference type="eggNOG" id="KOG2543">
    <property type="taxonomic scope" value="Eukaryota"/>
</dbReference>
<dbReference type="GO" id="GO:0005664">
    <property type="term" value="C:nuclear origin of replication recognition complex"/>
    <property type="evidence" value="ECO:0007669"/>
    <property type="project" value="EnsemblFungi"/>
</dbReference>
<sequence length="514" mass="59147">MKTQYTNVIHRDYQLSLLSCFVHDDPSLSPPNLIIHGCKFSGKTHTVGQWFKIQPEILCCSINAVQMVTGKPFAQHVAVQISKLLKETFPGVAKKDFDPLSAEDFSLLAKFLHNIFCQYEELERSHSLFVILDNFDKIDELDVELLPKFLKLYELLPRSFKLQIKFIYIIQETSFLNQYPTYNIPTILFPRYTQEQTSEIVHLARDSELSGYPPLLSKIASYGENNTLVNRRCFEISHNFVNLIIQAFHSYSGNNPVLLMELADCKWESYVDSITEANYKDSLALYRLNVELFRNTGDTFLDQEDDEDEDVSNGGGDDIDDENDTNVTETNGSYDNENRTVQSSVIPSNKPQTKTTAYGLSAMSKYLLIAAYLTSYLNPRFDSKVFSKKSHLRAGRSSYGRRNKMATNPRYLQPSLFSLERMLAIFQSIYPAQISKELHPDFIQKDTHMRANVEVYENLAELNSLKLITSAINKSVDYLHEKIKWKVNIPWEIIIEVARTVDFDIAEYFSDIHD</sequence>
<dbReference type="RefSeq" id="XP_003644173.1">
    <property type="nucleotide sequence ID" value="XM_003644125.1"/>
</dbReference>
<dbReference type="GO" id="GO:0006270">
    <property type="term" value="P:DNA replication initiation"/>
    <property type="evidence" value="ECO:0007669"/>
    <property type="project" value="EnsemblFungi"/>
</dbReference>
<dbReference type="PANTHER" id="PTHR12705">
    <property type="entry name" value="ORIGIN RECOGNITION COMPLEX SUBUNIT 5"/>
    <property type="match status" value="1"/>
</dbReference>
<evidence type="ECO:0000256" key="7">
    <source>
        <dbReference type="SAM" id="MobiDB-lite"/>
    </source>
</evidence>
<feature type="domain" description="ORC5 lid" evidence="10">
    <location>
        <begin position="238"/>
        <end position="294"/>
    </location>
</feature>
<dbReference type="InterPro" id="IPR047088">
    <property type="entry name" value="ORC5_C"/>
</dbReference>
<evidence type="ECO:0000256" key="6">
    <source>
        <dbReference type="ARBA" id="ARBA00023242"/>
    </source>
</evidence>
<evidence type="ECO:0000256" key="4">
    <source>
        <dbReference type="ARBA" id="ARBA00022741"/>
    </source>
</evidence>
<evidence type="ECO:0008006" key="13">
    <source>
        <dbReference type="Google" id="ProtNLM"/>
    </source>
</evidence>
<dbReference type="GO" id="GO:0030466">
    <property type="term" value="P:silent mating-type cassette heterochromatin formation"/>
    <property type="evidence" value="ECO:0007669"/>
    <property type="project" value="EnsemblFungi"/>
</dbReference>
<organism evidence="11 12">
    <name type="scientific">Eremothecium cymbalariae (strain CBS 270.75 / DBVPG 7215 / KCTC 17166 / NRRL Y-17582)</name>
    <name type="common">Yeast</name>
    <dbReference type="NCBI Taxonomy" id="931890"/>
    <lineage>
        <taxon>Eukaryota</taxon>
        <taxon>Fungi</taxon>
        <taxon>Dikarya</taxon>
        <taxon>Ascomycota</taxon>
        <taxon>Saccharomycotina</taxon>
        <taxon>Saccharomycetes</taxon>
        <taxon>Saccharomycetales</taxon>
        <taxon>Saccharomycetaceae</taxon>
        <taxon>Eremothecium</taxon>
    </lineage>
</organism>
<accession>G8JME7</accession>
<evidence type="ECO:0000256" key="3">
    <source>
        <dbReference type="ARBA" id="ARBA00022705"/>
    </source>
</evidence>
<dbReference type="HOGENOM" id="CLU_028223_2_1_1"/>
<dbReference type="InterPro" id="IPR020796">
    <property type="entry name" value="ORC5"/>
</dbReference>
<dbReference type="GO" id="GO:0006267">
    <property type="term" value="P:pre-replicative complex assembly involved in nuclear cell cycle DNA replication"/>
    <property type="evidence" value="ECO:0007669"/>
    <property type="project" value="EnsemblFungi"/>
</dbReference>
<dbReference type="InterPro" id="IPR027417">
    <property type="entry name" value="P-loop_NTPase"/>
</dbReference>
<dbReference type="PANTHER" id="PTHR12705:SF0">
    <property type="entry name" value="ORIGIN RECOGNITION COMPLEX SUBUNIT 5"/>
    <property type="match status" value="1"/>
</dbReference>
<dbReference type="EMBL" id="CP002497">
    <property type="protein sequence ID" value="AET37356.1"/>
    <property type="molecule type" value="Genomic_DNA"/>
</dbReference>
<dbReference type="GO" id="GO:0005656">
    <property type="term" value="C:nuclear pre-replicative complex"/>
    <property type="evidence" value="ECO:0007669"/>
    <property type="project" value="EnsemblFungi"/>
</dbReference>
<evidence type="ECO:0000259" key="9">
    <source>
        <dbReference type="Pfam" id="PF14630"/>
    </source>
</evidence>
<dbReference type="InterPro" id="IPR048866">
    <property type="entry name" value="ORC5_lid"/>
</dbReference>
<dbReference type="Pfam" id="PF21639">
    <property type="entry name" value="ORC5_lid"/>
    <property type="match status" value="1"/>
</dbReference>
<dbReference type="GO" id="GO:0005524">
    <property type="term" value="F:ATP binding"/>
    <property type="evidence" value="ECO:0007669"/>
    <property type="project" value="EnsemblFungi"/>
</dbReference>
<comment type="similarity">
    <text evidence="2">Belongs to the ORC5 family.</text>
</comment>